<protein>
    <submittedName>
        <fullName evidence="2">Uncharacterized protein</fullName>
    </submittedName>
</protein>
<dbReference type="AlphaFoldDB" id="A0A0F8Z015"/>
<feature type="transmembrane region" description="Helical" evidence="1">
    <location>
        <begin position="12"/>
        <end position="37"/>
    </location>
</feature>
<sequence length="344" mass="37406">MKFLNFKNNRQKGISSIVGGIFFLVLMTSGFTVYYVALDTQSQMIDTQQIIADTGVAKIKEKFVVAASSDSGDSNRLSLQVVNIGNNAVEIADVWIINKTGIENATRYDLDYRDVSIPVGYSGNILENRAPLYLISDIYDIKIISSLGTIKSVEYDVAGGSNILNAQMVAIPQDVRFGENVTVILMVTNTGEFDVKEVRANTNFDVSPDQCRDPPNLIFGGPSNLAPSQSTMFFWDCILDPPLLNTITFTGNATGLLSGVSVDSNDASDSVVVRDFTSAGGTLILEQELLNRPEIFMVIPSPFGDDPNNLGLWGVNVVNPTPFPMEVSKVTITAITARPQLQDK</sequence>
<proteinExistence type="predicted"/>
<evidence type="ECO:0000256" key="1">
    <source>
        <dbReference type="SAM" id="Phobius"/>
    </source>
</evidence>
<keyword evidence="1" id="KW-1133">Transmembrane helix</keyword>
<gene>
    <name evidence="2" type="ORF">LCGC14_3031780</name>
</gene>
<organism evidence="2">
    <name type="scientific">marine sediment metagenome</name>
    <dbReference type="NCBI Taxonomy" id="412755"/>
    <lineage>
        <taxon>unclassified sequences</taxon>
        <taxon>metagenomes</taxon>
        <taxon>ecological metagenomes</taxon>
    </lineage>
</organism>
<name>A0A0F8Z015_9ZZZZ</name>
<dbReference type="EMBL" id="LAZR01063336">
    <property type="protein sequence ID" value="KKK59699.1"/>
    <property type="molecule type" value="Genomic_DNA"/>
</dbReference>
<keyword evidence="1" id="KW-0472">Membrane</keyword>
<reference evidence="2" key="1">
    <citation type="journal article" date="2015" name="Nature">
        <title>Complex archaea that bridge the gap between prokaryotes and eukaryotes.</title>
        <authorList>
            <person name="Spang A."/>
            <person name="Saw J.H."/>
            <person name="Jorgensen S.L."/>
            <person name="Zaremba-Niedzwiedzka K."/>
            <person name="Martijn J."/>
            <person name="Lind A.E."/>
            <person name="van Eijk R."/>
            <person name="Schleper C."/>
            <person name="Guy L."/>
            <person name="Ettema T.J."/>
        </authorList>
    </citation>
    <scope>NUCLEOTIDE SEQUENCE</scope>
</reference>
<accession>A0A0F8Z015</accession>
<evidence type="ECO:0000313" key="2">
    <source>
        <dbReference type="EMBL" id="KKK59699.1"/>
    </source>
</evidence>
<keyword evidence="1" id="KW-0812">Transmembrane</keyword>
<comment type="caution">
    <text evidence="2">The sequence shown here is derived from an EMBL/GenBank/DDBJ whole genome shotgun (WGS) entry which is preliminary data.</text>
</comment>
<feature type="non-terminal residue" evidence="2">
    <location>
        <position position="344"/>
    </location>
</feature>